<protein>
    <submittedName>
        <fullName evidence="1">Uncharacterized protein</fullName>
    </submittedName>
</protein>
<reference evidence="2" key="1">
    <citation type="submission" date="2015-07" db="EMBL/GenBank/DDBJ databases">
        <title>Draft genome sequence of Streptomyces sp. CMAA 1322, a bacterium isolated from Caatinga biome, from dry forest semiarid of Brazil.</title>
        <authorList>
            <person name="Santos S.N."/>
            <person name="Gacesa R."/>
            <person name="Taketani R.G."/>
            <person name="Long P.F."/>
            <person name="Melo I.S."/>
        </authorList>
    </citation>
    <scope>NUCLEOTIDE SEQUENCE [LARGE SCALE GENOMIC DNA]</scope>
    <source>
        <strain evidence="2">CMAA 1322</strain>
    </source>
</reference>
<dbReference type="AlphaFoldDB" id="A0A0K9XHK9"/>
<comment type="caution">
    <text evidence="1">The sequence shown here is derived from an EMBL/GenBank/DDBJ whole genome shotgun (WGS) entry which is preliminary data.</text>
</comment>
<proteinExistence type="predicted"/>
<dbReference type="EMBL" id="LFXA01000004">
    <property type="protein sequence ID" value="KNB52870.1"/>
    <property type="molecule type" value="Genomic_DNA"/>
</dbReference>
<dbReference type="Proteomes" id="UP000037288">
    <property type="component" value="Unassembled WGS sequence"/>
</dbReference>
<keyword evidence="2" id="KW-1185">Reference proteome</keyword>
<name>A0A0K9XHK9_9ACTN</name>
<evidence type="ECO:0000313" key="1">
    <source>
        <dbReference type="EMBL" id="KNB52870.1"/>
    </source>
</evidence>
<dbReference type="PATRIC" id="fig|1678637.3.peg.2064"/>
<sequence>MSVLTQGAVSPGVTRVQANVTLTGLKGRTAYIRWHTYNDATKQTIGLDHTVRSPVLGWDVTNWHPTFPVVDPAVHWQVQVTLFGPDDAQLATNHSTFVFPS</sequence>
<gene>
    <name evidence="1" type="ORF">AC230_09560</name>
</gene>
<evidence type="ECO:0000313" key="2">
    <source>
        <dbReference type="Proteomes" id="UP000037288"/>
    </source>
</evidence>
<accession>A0A0K9XHK9</accession>
<organism evidence="1 2">
    <name type="scientific">Streptomyces caatingaensis</name>
    <dbReference type="NCBI Taxonomy" id="1678637"/>
    <lineage>
        <taxon>Bacteria</taxon>
        <taxon>Bacillati</taxon>
        <taxon>Actinomycetota</taxon>
        <taxon>Actinomycetes</taxon>
        <taxon>Kitasatosporales</taxon>
        <taxon>Streptomycetaceae</taxon>
        <taxon>Streptomyces</taxon>
    </lineage>
</organism>